<accession>A0A833XPK5</accession>
<dbReference type="InterPro" id="IPR029472">
    <property type="entry name" value="Copia-like_N"/>
</dbReference>
<feature type="region of interest" description="Disordered" evidence="1">
    <location>
        <begin position="194"/>
        <end position="238"/>
    </location>
</feature>
<dbReference type="Gramene" id="Jr06_17060_p1">
    <property type="protein sequence ID" value="cds.Jr06_17060_p1"/>
    <property type="gene ID" value="Jr06_17060"/>
</dbReference>
<evidence type="ECO:0000313" key="4">
    <source>
        <dbReference type="EMBL" id="KAF5469302.1"/>
    </source>
</evidence>
<proteinExistence type="predicted"/>
<dbReference type="InterPro" id="IPR054722">
    <property type="entry name" value="PolX-like_BBD"/>
</dbReference>
<dbReference type="Proteomes" id="UP000619265">
    <property type="component" value="Unassembled WGS sequence"/>
</dbReference>
<reference evidence="4" key="1">
    <citation type="submission" date="2015-10" db="EMBL/GenBank/DDBJ databases">
        <authorList>
            <person name="Martinez-Garcia P.J."/>
            <person name="Crepeau M.W."/>
            <person name="Puiu D."/>
            <person name="Gonzalez-Ibeas D."/>
            <person name="Whalen J."/>
            <person name="Stevens K."/>
            <person name="Paul R."/>
            <person name="Butterfield T."/>
            <person name="Britton M."/>
            <person name="Reagan R."/>
            <person name="Chakraborty S."/>
            <person name="Walawage S.L."/>
            <person name="Vasquez-Gross H.A."/>
            <person name="Cardeno C."/>
            <person name="Famula R."/>
            <person name="Pratt K."/>
            <person name="Kuruganti S."/>
            <person name="Aradhya M.K."/>
            <person name="Leslie C.A."/>
            <person name="Dandekar A.M."/>
            <person name="Salzberg S.L."/>
            <person name="Wegrzyn J.L."/>
            <person name="Langley C.H."/>
            <person name="Neale D.B."/>
        </authorList>
    </citation>
    <scope>NUCLEOTIDE SEQUENCE</scope>
    <source>
        <tissue evidence="4">Leaves</tissue>
    </source>
</reference>
<dbReference type="PANTHER" id="PTHR47481">
    <property type="match status" value="1"/>
</dbReference>
<protein>
    <recommendedName>
        <fullName evidence="6">Retrotransposon Copia-like N-terminal domain-containing protein</fullName>
    </recommendedName>
</protein>
<evidence type="ECO:0008006" key="6">
    <source>
        <dbReference type="Google" id="ProtNLM"/>
    </source>
</evidence>
<reference evidence="4" key="2">
    <citation type="submission" date="2020-03" db="EMBL/GenBank/DDBJ databases">
        <title>Walnut 2.0.</title>
        <authorList>
            <person name="Marrano A."/>
            <person name="Britton M."/>
            <person name="Zimin A.V."/>
            <person name="Zaini P.A."/>
            <person name="Workman R."/>
            <person name="Puiu D."/>
            <person name="Bianco L."/>
            <person name="Allen B.J."/>
            <person name="Troggio M."/>
            <person name="Leslie C.A."/>
            <person name="Timp W."/>
            <person name="Dendekar A."/>
            <person name="Salzberg S.L."/>
            <person name="Neale D.B."/>
        </authorList>
    </citation>
    <scope>NUCLEOTIDE SEQUENCE</scope>
    <source>
        <tissue evidence="4">Leaves</tissue>
    </source>
</reference>
<evidence type="ECO:0000313" key="5">
    <source>
        <dbReference type="Proteomes" id="UP000619265"/>
    </source>
</evidence>
<organism evidence="4 5">
    <name type="scientific">Juglans regia</name>
    <name type="common">English walnut</name>
    <dbReference type="NCBI Taxonomy" id="51240"/>
    <lineage>
        <taxon>Eukaryota</taxon>
        <taxon>Viridiplantae</taxon>
        <taxon>Streptophyta</taxon>
        <taxon>Embryophyta</taxon>
        <taxon>Tracheophyta</taxon>
        <taxon>Spermatophyta</taxon>
        <taxon>Magnoliopsida</taxon>
        <taxon>eudicotyledons</taxon>
        <taxon>Gunneridae</taxon>
        <taxon>Pentapetalae</taxon>
        <taxon>rosids</taxon>
        <taxon>fabids</taxon>
        <taxon>Fagales</taxon>
        <taxon>Juglandaceae</taxon>
        <taxon>Juglans</taxon>
    </lineage>
</organism>
<dbReference type="Pfam" id="PF14223">
    <property type="entry name" value="Retrotran_gag_2"/>
    <property type="match status" value="1"/>
</dbReference>
<evidence type="ECO:0000259" key="3">
    <source>
        <dbReference type="Pfam" id="PF22936"/>
    </source>
</evidence>
<evidence type="ECO:0000256" key="1">
    <source>
        <dbReference type="SAM" id="MobiDB-lite"/>
    </source>
</evidence>
<dbReference type="AlphaFoldDB" id="A0A833XPK5"/>
<dbReference type="Pfam" id="PF22936">
    <property type="entry name" value="Pol_BBD"/>
    <property type="match status" value="1"/>
</dbReference>
<sequence length="423" mass="45990">MAETPVSTPSLNNSIVSSVPHFITVKLNIDNYLLWKAQIVPFLRGHHLLEFVDGSAPKPSSILDGKTNPAYTRWLQQDSLIISAINSSLAESVLAQLATLKKGSESITEYFNKAKALASSLGVGGHALSDSQFSVFLLAGLGTEYESLITSLTTRPDPISIHQLYSFLLNHESRLAHQSTSLLSGTTFVANITSAPRPPANSSAPRGRGNFRGGRRGRNGFRGAFSGPRGPAPTSSRPICQVCRKPGHYATTCYYRFDHSYQASPPPFFTANYTSLPSPPPSNTTWFPDTAATHHFTADPNNLTMDSMSYQGPDQVSIGDGSTLPIHNIGSSHMTTPTGNFSLNSILHVPSISRNLLSVRQFCHDNNVFFEFHSNFFLVKDSCSRETLLRGLVEDGLYALPIASQPSLHKSPQALISTRTSPQ</sequence>
<dbReference type="EMBL" id="LIHL02000006">
    <property type="protein sequence ID" value="KAF5469302.1"/>
    <property type="molecule type" value="Genomic_DNA"/>
</dbReference>
<name>A0A833XPK5_JUGRE</name>
<evidence type="ECO:0000259" key="2">
    <source>
        <dbReference type="Pfam" id="PF14244"/>
    </source>
</evidence>
<feature type="domain" description="Retrotransposon Copia-like N-terminal" evidence="2">
    <location>
        <begin position="22"/>
        <end position="60"/>
    </location>
</feature>
<comment type="caution">
    <text evidence="4">The sequence shown here is derived from an EMBL/GenBank/DDBJ whole genome shotgun (WGS) entry which is preliminary data.</text>
</comment>
<feature type="non-terminal residue" evidence="4">
    <location>
        <position position="423"/>
    </location>
</feature>
<dbReference type="Pfam" id="PF14244">
    <property type="entry name" value="Retrotran_gag_3"/>
    <property type="match status" value="1"/>
</dbReference>
<dbReference type="PANTHER" id="PTHR47481:SF10">
    <property type="entry name" value="COPIA-LIKE POLYPROTEIN_RETROTRANSPOSON"/>
    <property type="match status" value="1"/>
</dbReference>
<feature type="domain" description="Retrovirus-related Pol polyprotein from transposon TNT 1-94-like beta-barrel" evidence="3">
    <location>
        <begin position="286"/>
        <end position="363"/>
    </location>
</feature>
<gene>
    <name evidence="4" type="ORF">F2P56_013386</name>
</gene>